<dbReference type="AlphaFoldDB" id="A0AAW0FX95"/>
<keyword evidence="2" id="KW-1185">Reference proteome</keyword>
<proteinExistence type="predicted"/>
<comment type="caution">
    <text evidence="1">The sequence shown here is derived from an EMBL/GenBank/DDBJ whole genome shotgun (WGS) entry which is preliminary data.</text>
</comment>
<name>A0AAW0FX95_9APHY</name>
<organism evidence="1 2">
    <name type="scientific">Cerrena zonata</name>
    <dbReference type="NCBI Taxonomy" id="2478898"/>
    <lineage>
        <taxon>Eukaryota</taxon>
        <taxon>Fungi</taxon>
        <taxon>Dikarya</taxon>
        <taxon>Basidiomycota</taxon>
        <taxon>Agaricomycotina</taxon>
        <taxon>Agaricomycetes</taxon>
        <taxon>Polyporales</taxon>
        <taxon>Cerrenaceae</taxon>
        <taxon>Cerrena</taxon>
    </lineage>
</organism>
<evidence type="ECO:0000313" key="1">
    <source>
        <dbReference type="EMBL" id="KAK7685496.1"/>
    </source>
</evidence>
<protein>
    <submittedName>
        <fullName evidence="1">Uncharacterized protein</fullName>
    </submittedName>
</protein>
<dbReference type="EMBL" id="JASBNA010000020">
    <property type="protein sequence ID" value="KAK7685496.1"/>
    <property type="molecule type" value="Genomic_DNA"/>
</dbReference>
<reference evidence="1 2" key="1">
    <citation type="submission" date="2022-09" db="EMBL/GenBank/DDBJ databases">
        <authorList>
            <person name="Palmer J.M."/>
        </authorList>
    </citation>
    <scope>NUCLEOTIDE SEQUENCE [LARGE SCALE GENOMIC DNA]</scope>
    <source>
        <strain evidence="1 2">DSM 7382</strain>
    </source>
</reference>
<sequence length="103" mass="11851">MHRHSASAQKVFSLDHHHPQDGDVRLTRQFLTKSLDVSRGWCSLYFYNKSSAEGSRSCIISHHSLPSRWLWIPQRSSTTRPILTGRTSSKGQAKTKQQWYLVA</sequence>
<accession>A0AAW0FX95</accession>
<evidence type="ECO:0000313" key="2">
    <source>
        <dbReference type="Proteomes" id="UP001385951"/>
    </source>
</evidence>
<dbReference type="Proteomes" id="UP001385951">
    <property type="component" value="Unassembled WGS sequence"/>
</dbReference>
<gene>
    <name evidence="1" type="ORF">QCA50_011360</name>
</gene>